<name>A0AA37BPW9_9ARCH</name>
<comment type="caution">
    <text evidence="2">The sequence shown here is derived from an EMBL/GenBank/DDBJ whole genome shotgun (WGS) entry which is preliminary data.</text>
</comment>
<reference evidence="2" key="2">
    <citation type="submission" date="2022-09" db="EMBL/GenBank/DDBJ databases">
        <authorList>
            <person name="Sun Q."/>
            <person name="Ohkuma M."/>
        </authorList>
    </citation>
    <scope>NUCLEOTIDE SEQUENCE</scope>
    <source>
        <strain evidence="2">JCM 13583</strain>
    </source>
</reference>
<reference evidence="2" key="1">
    <citation type="journal article" date="2014" name="Int. J. Syst. Evol. Microbiol.">
        <title>Complete genome sequence of Corynebacterium casei LMG S-19264T (=DSM 44701T), isolated from a smear-ripened cheese.</title>
        <authorList>
            <consortium name="US DOE Joint Genome Institute (JGI-PGF)"/>
            <person name="Walter F."/>
            <person name="Albersmeier A."/>
            <person name="Kalinowski J."/>
            <person name="Ruckert C."/>
        </authorList>
    </citation>
    <scope>NUCLEOTIDE SEQUENCE</scope>
    <source>
        <strain evidence="2">JCM 13583</strain>
    </source>
</reference>
<dbReference type="EMBL" id="BMNY01000001">
    <property type="protein sequence ID" value="GGM68006.1"/>
    <property type="molecule type" value="Genomic_DNA"/>
</dbReference>
<accession>A0AA37BPW9</accession>
<dbReference type="RefSeq" id="WP_188679651.1">
    <property type="nucleotide sequence ID" value="NZ_BMNY01000001.1"/>
</dbReference>
<feature type="transmembrane region" description="Helical" evidence="1">
    <location>
        <begin position="12"/>
        <end position="32"/>
    </location>
</feature>
<feature type="transmembrane region" description="Helical" evidence="1">
    <location>
        <begin position="119"/>
        <end position="137"/>
    </location>
</feature>
<feature type="transmembrane region" description="Helical" evidence="1">
    <location>
        <begin position="263"/>
        <end position="286"/>
    </location>
</feature>
<gene>
    <name evidence="2" type="ORF">GCM10007108_02560</name>
</gene>
<keyword evidence="1" id="KW-1133">Transmembrane helix</keyword>
<organism evidence="2 3">
    <name type="scientific">Thermogymnomonas acidicola</name>
    <dbReference type="NCBI Taxonomy" id="399579"/>
    <lineage>
        <taxon>Archaea</taxon>
        <taxon>Methanobacteriati</taxon>
        <taxon>Thermoplasmatota</taxon>
        <taxon>Thermoplasmata</taxon>
        <taxon>Thermoplasmatales</taxon>
        <taxon>Thermogymnomonas</taxon>
    </lineage>
</organism>
<evidence type="ECO:0000256" key="1">
    <source>
        <dbReference type="SAM" id="Phobius"/>
    </source>
</evidence>
<dbReference type="Proteomes" id="UP000632195">
    <property type="component" value="Unassembled WGS sequence"/>
</dbReference>
<feature type="transmembrane region" description="Helical" evidence="1">
    <location>
        <begin position="292"/>
        <end position="311"/>
    </location>
</feature>
<feature type="transmembrane region" description="Helical" evidence="1">
    <location>
        <begin position="149"/>
        <end position="169"/>
    </location>
</feature>
<proteinExistence type="predicted"/>
<protein>
    <submittedName>
        <fullName evidence="2">Uncharacterized protein</fullName>
    </submittedName>
</protein>
<sequence length="322" mass="34788">MMSPMDTYYVSTLSLVAITVVYLFFLISRPILRDSGAIRGIRTVLGSLWLLDGALQLQPFLSFFFTETVSVPSWPPFLSHIDSGALAIWNTDPIVFNTLAGGIQVMLGLTLLLRSEGGLFRAAAVGSIAWSVVVWVFGETMPIFQGSSILSGSPGAALLYGLMSVPLVTRVSPGKFIRYSMVSIFAISLLWQALPVDGFWSWKGLAENNYMLYTAYQPHALTSLMAFMTSLEVAEPVVVNSIVVASLAAAAVLWALRPNTAVYFTIPLMIAFWVLFQDFGGMFTGFGTDPNIALPLALFAAVSVMGGRAPVFGNRQQASNAA</sequence>
<keyword evidence="1" id="KW-0472">Membrane</keyword>
<feature type="transmembrane region" description="Helical" evidence="1">
    <location>
        <begin position="176"/>
        <end position="194"/>
    </location>
</feature>
<keyword evidence="3" id="KW-1185">Reference proteome</keyword>
<evidence type="ECO:0000313" key="3">
    <source>
        <dbReference type="Proteomes" id="UP000632195"/>
    </source>
</evidence>
<keyword evidence="1" id="KW-0812">Transmembrane</keyword>
<dbReference type="AlphaFoldDB" id="A0AA37BPW9"/>
<feature type="transmembrane region" description="Helical" evidence="1">
    <location>
        <begin position="94"/>
        <end position="112"/>
    </location>
</feature>
<feature type="transmembrane region" description="Helical" evidence="1">
    <location>
        <begin position="237"/>
        <end position="256"/>
    </location>
</feature>
<evidence type="ECO:0000313" key="2">
    <source>
        <dbReference type="EMBL" id="GGM68006.1"/>
    </source>
</evidence>
<feature type="transmembrane region" description="Helical" evidence="1">
    <location>
        <begin position="44"/>
        <end position="65"/>
    </location>
</feature>